<feature type="compositionally biased region" description="Acidic residues" evidence="1">
    <location>
        <begin position="398"/>
        <end position="408"/>
    </location>
</feature>
<keyword evidence="3" id="KW-1185">Reference proteome</keyword>
<feature type="compositionally biased region" description="Basic and acidic residues" evidence="1">
    <location>
        <begin position="409"/>
        <end position="420"/>
    </location>
</feature>
<dbReference type="Proteomes" id="UP000799118">
    <property type="component" value="Unassembled WGS sequence"/>
</dbReference>
<sequence length="420" mass="47587">MATVVKNAGGQETWNSLSESEQALRMEEVYHVIYRRLGQEAFAKLNPVQQCTIDLFVWSGCQIHKDLNTVKWGVIAMGKWWVDNNVQGPKKLLNKLNKDTARIGGAAGEHAEDVSEKLGHLSTFPDTLNNRFQTHALSAKQLLLHLDLYKDFLLQVKDQKETRNWSNLEQNLWDALTDIPTLTELAALTIYSQTISIPYVSYICQNQNQNALNMGPYHQNVLSTCKAVIDNPDLVLGADAFHTPPTLGVMYAIHAQAPSLPYLCPLVQWFFTGAYEAWPWFMTEFAEGGKVSELTAEEGEERENRKRLAEHNLAVVTKKRKHDTKRKEKQDADHQALLSLCPIYLTPSFFPKKFCKPNIILQINWHHTFSPSCADVPKKSKCGEEGKTVAECIREVEGEGSNEEEQGQEEIKDKDMEDEA</sequence>
<dbReference type="EMBL" id="ML769551">
    <property type="protein sequence ID" value="KAE9394372.1"/>
    <property type="molecule type" value="Genomic_DNA"/>
</dbReference>
<feature type="region of interest" description="Disordered" evidence="1">
    <location>
        <begin position="395"/>
        <end position="420"/>
    </location>
</feature>
<name>A0A6A4H835_9AGAR</name>
<protein>
    <submittedName>
        <fullName evidence="2">Uncharacterized protein</fullName>
    </submittedName>
</protein>
<reference evidence="2" key="1">
    <citation type="journal article" date="2019" name="Environ. Microbiol.">
        <title>Fungal ecological strategies reflected in gene transcription - a case study of two litter decomposers.</title>
        <authorList>
            <person name="Barbi F."/>
            <person name="Kohler A."/>
            <person name="Barry K."/>
            <person name="Baskaran P."/>
            <person name="Daum C."/>
            <person name="Fauchery L."/>
            <person name="Ihrmark K."/>
            <person name="Kuo A."/>
            <person name="LaButti K."/>
            <person name="Lipzen A."/>
            <person name="Morin E."/>
            <person name="Grigoriev I.V."/>
            <person name="Henrissat B."/>
            <person name="Lindahl B."/>
            <person name="Martin F."/>
        </authorList>
    </citation>
    <scope>NUCLEOTIDE SEQUENCE</scope>
    <source>
        <strain evidence="2">JB14</strain>
    </source>
</reference>
<evidence type="ECO:0000256" key="1">
    <source>
        <dbReference type="SAM" id="MobiDB-lite"/>
    </source>
</evidence>
<organism evidence="2 3">
    <name type="scientific">Gymnopus androsaceus JB14</name>
    <dbReference type="NCBI Taxonomy" id="1447944"/>
    <lineage>
        <taxon>Eukaryota</taxon>
        <taxon>Fungi</taxon>
        <taxon>Dikarya</taxon>
        <taxon>Basidiomycota</taxon>
        <taxon>Agaricomycotina</taxon>
        <taxon>Agaricomycetes</taxon>
        <taxon>Agaricomycetidae</taxon>
        <taxon>Agaricales</taxon>
        <taxon>Marasmiineae</taxon>
        <taxon>Omphalotaceae</taxon>
        <taxon>Gymnopus</taxon>
    </lineage>
</organism>
<dbReference type="OrthoDB" id="2680677at2759"/>
<evidence type="ECO:0000313" key="3">
    <source>
        <dbReference type="Proteomes" id="UP000799118"/>
    </source>
</evidence>
<gene>
    <name evidence="2" type="ORF">BT96DRAFT_998575</name>
</gene>
<accession>A0A6A4H835</accession>
<proteinExistence type="predicted"/>
<evidence type="ECO:0000313" key="2">
    <source>
        <dbReference type="EMBL" id="KAE9394372.1"/>
    </source>
</evidence>
<dbReference type="AlphaFoldDB" id="A0A6A4H835"/>